<dbReference type="InterPro" id="IPR004147">
    <property type="entry name" value="ABC1_dom"/>
</dbReference>
<evidence type="ECO:0000313" key="3">
    <source>
        <dbReference type="Proteomes" id="UP000032304"/>
    </source>
</evidence>
<dbReference type="InterPro" id="IPR011009">
    <property type="entry name" value="Kinase-like_dom_sf"/>
</dbReference>
<name>A0A0D2QLC6_GOSRA</name>
<evidence type="ECO:0000313" key="2">
    <source>
        <dbReference type="EMBL" id="KJB08060.1"/>
    </source>
</evidence>
<evidence type="ECO:0000259" key="1">
    <source>
        <dbReference type="Pfam" id="PF03109"/>
    </source>
</evidence>
<dbReference type="Gramene" id="KJB08060">
    <property type="protein sequence ID" value="KJB08060"/>
    <property type="gene ID" value="B456_001G061200"/>
</dbReference>
<dbReference type="PANTHER" id="PTHR43173">
    <property type="entry name" value="ABC1 FAMILY PROTEIN"/>
    <property type="match status" value="1"/>
</dbReference>
<keyword evidence="3" id="KW-1185">Reference proteome</keyword>
<dbReference type="CDD" id="cd05121">
    <property type="entry name" value="ABC1_ADCK3-like"/>
    <property type="match status" value="1"/>
</dbReference>
<dbReference type="InterPro" id="IPR051130">
    <property type="entry name" value="Mito_struct-func_regulator"/>
</dbReference>
<dbReference type="SUPFAM" id="SSF56112">
    <property type="entry name" value="Protein kinase-like (PK-like)"/>
    <property type="match status" value="1"/>
</dbReference>
<sequence length="477" mass="53977">MNALASGFDFKEIQDKVSLHLRPWHRSFQFWVRAADIYTGYKVFQLRVSFVKDPQKQQAMWDKQHELAADKIYAMCYDLGGFFLKIIGKPDLAPAAWVKRLVTLCDQAPATPFDAVQLVLEKEFGRSIGEIFENFDVNPLGSASIAQVHRARLRGDKNDVVVKVQHPGIQDLMMTDIRNLQAFALYIQKTDIKFDLFSVTKEMEKQIGYEFDFLREVNAMERIRRFLYENNKKTPVLVPRVLQGLATRRVLVMDYIDGVPILTLGDEMAKRGINPGGKMATSAKQNILKSLTLAYGQMILKTGFFHADPHPGNILICKGSEVALLDYGQVKDLPDQLRLGFADLVLAMADSNPVKATESYRELGIDTVSNCKNEQQELLRLAQTMFDTKLPPGVVMLQPFSEDASIKKIGVQSFPEELFSVLRTVHLLRGLSVGLGINYSCAEQWRPIAEEALYNAGRLKGANRTKVSNLGRFFRRY</sequence>
<gene>
    <name evidence="2" type="ORF">B456_001G061200</name>
</gene>
<organism evidence="2 3">
    <name type="scientific">Gossypium raimondii</name>
    <name type="common">Peruvian cotton</name>
    <name type="synonym">Gossypium klotzschianum subsp. raimondii</name>
    <dbReference type="NCBI Taxonomy" id="29730"/>
    <lineage>
        <taxon>Eukaryota</taxon>
        <taxon>Viridiplantae</taxon>
        <taxon>Streptophyta</taxon>
        <taxon>Embryophyta</taxon>
        <taxon>Tracheophyta</taxon>
        <taxon>Spermatophyta</taxon>
        <taxon>Magnoliopsida</taxon>
        <taxon>eudicotyledons</taxon>
        <taxon>Gunneridae</taxon>
        <taxon>Pentapetalae</taxon>
        <taxon>rosids</taxon>
        <taxon>malvids</taxon>
        <taxon>Malvales</taxon>
        <taxon>Malvaceae</taxon>
        <taxon>Malvoideae</taxon>
        <taxon>Gossypium</taxon>
    </lineage>
</organism>
<reference evidence="2 3" key="1">
    <citation type="journal article" date="2012" name="Nature">
        <title>Repeated polyploidization of Gossypium genomes and the evolution of spinnable cotton fibres.</title>
        <authorList>
            <person name="Paterson A.H."/>
            <person name="Wendel J.F."/>
            <person name="Gundlach H."/>
            <person name="Guo H."/>
            <person name="Jenkins J."/>
            <person name="Jin D."/>
            <person name="Llewellyn D."/>
            <person name="Showmaker K.C."/>
            <person name="Shu S."/>
            <person name="Udall J."/>
            <person name="Yoo M.J."/>
            <person name="Byers R."/>
            <person name="Chen W."/>
            <person name="Doron-Faigenboim A."/>
            <person name="Duke M.V."/>
            <person name="Gong L."/>
            <person name="Grimwood J."/>
            <person name="Grover C."/>
            <person name="Grupp K."/>
            <person name="Hu G."/>
            <person name="Lee T.H."/>
            <person name="Li J."/>
            <person name="Lin L."/>
            <person name="Liu T."/>
            <person name="Marler B.S."/>
            <person name="Page J.T."/>
            <person name="Roberts A.W."/>
            <person name="Romanel E."/>
            <person name="Sanders W.S."/>
            <person name="Szadkowski E."/>
            <person name="Tan X."/>
            <person name="Tang H."/>
            <person name="Xu C."/>
            <person name="Wang J."/>
            <person name="Wang Z."/>
            <person name="Zhang D."/>
            <person name="Zhang L."/>
            <person name="Ashrafi H."/>
            <person name="Bedon F."/>
            <person name="Bowers J.E."/>
            <person name="Brubaker C.L."/>
            <person name="Chee P.W."/>
            <person name="Das S."/>
            <person name="Gingle A.R."/>
            <person name="Haigler C.H."/>
            <person name="Harker D."/>
            <person name="Hoffmann L.V."/>
            <person name="Hovav R."/>
            <person name="Jones D.C."/>
            <person name="Lemke C."/>
            <person name="Mansoor S."/>
            <person name="ur Rahman M."/>
            <person name="Rainville L.N."/>
            <person name="Rambani A."/>
            <person name="Reddy U.K."/>
            <person name="Rong J.K."/>
            <person name="Saranga Y."/>
            <person name="Scheffler B.E."/>
            <person name="Scheffler J.A."/>
            <person name="Stelly D.M."/>
            <person name="Triplett B.A."/>
            <person name="Van Deynze A."/>
            <person name="Vaslin M.F."/>
            <person name="Waghmare V.N."/>
            <person name="Walford S.A."/>
            <person name="Wright R.J."/>
            <person name="Zaki E.A."/>
            <person name="Zhang T."/>
            <person name="Dennis E.S."/>
            <person name="Mayer K.F."/>
            <person name="Peterson D.G."/>
            <person name="Rokhsar D.S."/>
            <person name="Wang X."/>
            <person name="Schmutz J."/>
        </authorList>
    </citation>
    <scope>NUCLEOTIDE SEQUENCE [LARGE SCALE GENOMIC DNA]</scope>
</reference>
<dbReference type="PANTHER" id="PTHR43173:SF12">
    <property type="entry name" value="PROTEIN KINASE SUPERFAMILY PROTEIN"/>
    <property type="match status" value="1"/>
</dbReference>
<dbReference type="EMBL" id="CM001740">
    <property type="protein sequence ID" value="KJB08060.1"/>
    <property type="molecule type" value="Genomic_DNA"/>
</dbReference>
<dbReference type="Proteomes" id="UP000032304">
    <property type="component" value="Chromosome 1"/>
</dbReference>
<protein>
    <recommendedName>
        <fullName evidence="1">ABC1 atypical kinase-like domain-containing protein</fullName>
    </recommendedName>
</protein>
<dbReference type="AlphaFoldDB" id="A0A0D2QLC6"/>
<dbReference type="Gene3D" id="1.10.510.10">
    <property type="entry name" value="Transferase(Phosphotransferase) domain 1"/>
    <property type="match status" value="1"/>
</dbReference>
<feature type="domain" description="ABC1 atypical kinase-like" evidence="1">
    <location>
        <begin position="104"/>
        <end position="357"/>
    </location>
</feature>
<proteinExistence type="predicted"/>
<accession>A0A0D2QLC6</accession>
<dbReference type="Pfam" id="PF03109">
    <property type="entry name" value="ABC1"/>
    <property type="match status" value="1"/>
</dbReference>